<keyword evidence="3" id="KW-1185">Reference proteome</keyword>
<feature type="region of interest" description="Disordered" evidence="1">
    <location>
        <begin position="606"/>
        <end position="634"/>
    </location>
</feature>
<organism evidence="2 3">
    <name type="scientific">Orbilia ellipsospora</name>
    <dbReference type="NCBI Taxonomy" id="2528407"/>
    <lineage>
        <taxon>Eukaryota</taxon>
        <taxon>Fungi</taxon>
        <taxon>Dikarya</taxon>
        <taxon>Ascomycota</taxon>
        <taxon>Pezizomycotina</taxon>
        <taxon>Orbiliomycetes</taxon>
        <taxon>Orbiliales</taxon>
        <taxon>Orbiliaceae</taxon>
        <taxon>Orbilia</taxon>
    </lineage>
</organism>
<evidence type="ECO:0000313" key="3">
    <source>
        <dbReference type="Proteomes" id="UP001365542"/>
    </source>
</evidence>
<evidence type="ECO:0008006" key="4">
    <source>
        <dbReference type="Google" id="ProtNLM"/>
    </source>
</evidence>
<feature type="region of interest" description="Disordered" evidence="1">
    <location>
        <begin position="154"/>
        <end position="174"/>
    </location>
</feature>
<reference evidence="2 3" key="1">
    <citation type="submission" date="2019-10" db="EMBL/GenBank/DDBJ databases">
        <authorList>
            <person name="Palmer J.M."/>
        </authorList>
    </citation>
    <scope>NUCLEOTIDE SEQUENCE [LARGE SCALE GENOMIC DNA]</scope>
    <source>
        <strain evidence="2 3">TWF694</strain>
    </source>
</reference>
<dbReference type="EMBL" id="JAVHJO010000006">
    <property type="protein sequence ID" value="KAK6539670.1"/>
    <property type="molecule type" value="Genomic_DNA"/>
</dbReference>
<proteinExistence type="predicted"/>
<feature type="compositionally biased region" description="Polar residues" evidence="1">
    <location>
        <begin position="349"/>
        <end position="364"/>
    </location>
</feature>
<feature type="compositionally biased region" description="Basic residues" evidence="1">
    <location>
        <begin position="606"/>
        <end position="621"/>
    </location>
</feature>
<sequence length="1105" mass="125907">MQNPRFVTATATTVCKRRRRCFPPFSLASNQPEHIWISDSLVRHVFRAYSSKWIKPSTTHISSFWCPAIKGRRTCVTRELRTASAKWSARPPNPQDGRSATPSEGLFSWSSKSKSKTPSLFDKSLPPWRDPSSAGAVKDRDILKTLTLPADKISSEDTPIGKHPPSIIGFDDGPNKQAPRPFLRNFQNRLDHLIEHGTQLPSSRVEQELDIENSARRSRWILNQTQELFVDILPRLYGADKAHEMLVGEQLLDDRKSLQLVPYFVPAHALIAMGQPENIFKPELMQKPSTEISDVPQPVFPYLINLESSELETDISPPPVTHPTEITNASKIEIRADSPAEAAAIPPTRGSNTIATNLSSTSGQPRRRRRAKKPIFKLSPSLSKIEKVLKIVLNDTSVPPHTSFLILSQINAIYGIENLRCSGWCMEKLSDRLGAEGLYYTLLLPQHPLVKDYAKSTPPGKGAKEDISNLKNIKAKFIFGNKEFDDPFRSHRKPLTSKKLCQVWKQVKRRSRVPDELFRETKSALLPVSTAMLVLEQGVNIISLPGWDLGRAKVADVIIDVFHYNRKDEKALSFLFTYLVEFARIWQSKWGTKNFIDSNKRIQHHVRRDATHQRARKRSLQRKPPIGDLQKAPANPNFRVPKIKNIDRYRILGLDKLLNKMPSDYVDRLITTLLLQPHSKPSDYNIPITNKDYQLHHIYPLAPWCRGRKGPVENNPLKDLAFLEDPTIPFKAVMANKTHEEIADYLSSATDYQITEFHLRNLATRLGPDHKSNESETFHATQRRTIQNICIDVKENLARHDRVAPRYQPGLPFAQAIMSLFYYNKLPLQIFVKDLLQTLAILGRTNSLKSCVNILCDAHEKKGNGLIFRTPRLAIAIGLKCLYMEDPLWALGMLQTKHHIRQSTRNLVLLHAAKTHPQQTHAFIQEYLRKLEVKSELPPVVPAAPPVIYLVSEKTPIPSAGFLAGLAKSYAVSDAHTPNSATRKILDIRFFMRKQGYGADIRIARSLVAVAMIRTAAYRLWTGPPLNEMKELFDHGRVEFAIETFMKDAEQDPLYLKGLDRLDRFKKQREFVERCMAEIWEEVDIFQRVKYSEGVRRNSMFTSVI</sequence>
<evidence type="ECO:0000256" key="1">
    <source>
        <dbReference type="SAM" id="MobiDB-lite"/>
    </source>
</evidence>
<name>A0AAV9XD45_9PEZI</name>
<evidence type="ECO:0000313" key="2">
    <source>
        <dbReference type="EMBL" id="KAK6539670.1"/>
    </source>
</evidence>
<feature type="region of interest" description="Disordered" evidence="1">
    <location>
        <begin position="343"/>
        <end position="371"/>
    </location>
</feature>
<feature type="region of interest" description="Disordered" evidence="1">
    <location>
        <begin position="83"/>
        <end position="136"/>
    </location>
</feature>
<gene>
    <name evidence="2" type="ORF">TWF694_009875</name>
</gene>
<comment type="caution">
    <text evidence="2">The sequence shown here is derived from an EMBL/GenBank/DDBJ whole genome shotgun (WGS) entry which is preliminary data.</text>
</comment>
<accession>A0AAV9XD45</accession>
<protein>
    <recommendedName>
        <fullName evidence="4">HNH nuclease domain-containing protein</fullName>
    </recommendedName>
</protein>
<dbReference type="Proteomes" id="UP001365542">
    <property type="component" value="Unassembled WGS sequence"/>
</dbReference>
<dbReference type="AlphaFoldDB" id="A0AAV9XD45"/>